<dbReference type="STRING" id="2512241.A0A553I773"/>
<evidence type="ECO:0000256" key="1">
    <source>
        <dbReference type="ARBA" id="ARBA00001971"/>
    </source>
</evidence>
<dbReference type="PANTHER" id="PTHR46206">
    <property type="entry name" value="CYTOCHROME P450"/>
    <property type="match status" value="1"/>
</dbReference>
<dbReference type="Pfam" id="PF00067">
    <property type="entry name" value="p450"/>
    <property type="match status" value="1"/>
</dbReference>
<feature type="binding site" description="axial binding residue" evidence="6">
    <location>
        <position position="473"/>
    </location>
    <ligand>
        <name>heme</name>
        <dbReference type="ChEBI" id="CHEBI:30413"/>
    </ligand>
    <ligandPart>
        <name>Fe</name>
        <dbReference type="ChEBI" id="CHEBI:18248"/>
    </ligandPart>
</feature>
<dbReference type="InterPro" id="IPR017972">
    <property type="entry name" value="Cyt_P450_CS"/>
</dbReference>
<evidence type="ECO:0000256" key="3">
    <source>
        <dbReference type="ARBA" id="ARBA00022723"/>
    </source>
</evidence>
<dbReference type="GO" id="GO:0005506">
    <property type="term" value="F:iron ion binding"/>
    <property type="evidence" value="ECO:0007669"/>
    <property type="project" value="InterPro"/>
</dbReference>
<dbReference type="PANTHER" id="PTHR46206:SF7">
    <property type="entry name" value="P450, PUTATIVE (EUROFUNG)-RELATED"/>
    <property type="match status" value="1"/>
</dbReference>
<keyword evidence="6 7" id="KW-0349">Heme</keyword>
<dbReference type="AlphaFoldDB" id="A0A553I773"/>
<gene>
    <name evidence="9" type="ORF">FHL15_003188</name>
</gene>
<dbReference type="EMBL" id="VFLP01000013">
    <property type="protein sequence ID" value="TRX96046.1"/>
    <property type="molecule type" value="Genomic_DNA"/>
</dbReference>
<dbReference type="Proteomes" id="UP000319160">
    <property type="component" value="Unassembled WGS sequence"/>
</dbReference>
<dbReference type="Gene3D" id="1.10.630.10">
    <property type="entry name" value="Cytochrome P450"/>
    <property type="match status" value="1"/>
</dbReference>
<evidence type="ECO:0000313" key="9">
    <source>
        <dbReference type="EMBL" id="TRX96046.1"/>
    </source>
</evidence>
<evidence type="ECO:0000256" key="2">
    <source>
        <dbReference type="ARBA" id="ARBA00010617"/>
    </source>
</evidence>
<protein>
    <recommendedName>
        <fullName evidence="11">Cytochrome P450</fullName>
    </recommendedName>
</protein>
<dbReference type="InterPro" id="IPR036396">
    <property type="entry name" value="Cyt_P450_sf"/>
</dbReference>
<dbReference type="PRINTS" id="PR00463">
    <property type="entry name" value="EP450I"/>
</dbReference>
<keyword evidence="8" id="KW-0472">Membrane</keyword>
<dbReference type="GO" id="GO:0020037">
    <property type="term" value="F:heme binding"/>
    <property type="evidence" value="ECO:0007669"/>
    <property type="project" value="InterPro"/>
</dbReference>
<reference evidence="10" key="1">
    <citation type="submission" date="2019-06" db="EMBL/GenBank/DDBJ databases">
        <title>Draft genome sequence of the griseofulvin-producing fungus Xylaria cubensis strain G536.</title>
        <authorList>
            <person name="Mead M.E."/>
            <person name="Raja H.A."/>
            <person name="Steenwyk J.L."/>
            <person name="Knowles S.L."/>
            <person name="Oberlies N.H."/>
            <person name="Rokas A."/>
        </authorList>
    </citation>
    <scope>NUCLEOTIDE SEQUENCE [LARGE SCALE GENOMIC DNA]</scope>
    <source>
        <strain evidence="10">G536</strain>
    </source>
</reference>
<sequence length="558" mass="62669">MTVTDNMWHLLNLALLFNTEGYLFPCLVLTTVLLIGAISKSKRKNDGLSHIPVLGPELGAKGRTNEFRYNAKAFLQRGYEEFNRNGKAFLIQTTEGPMVVLNSQQSSEVGSMPDHIVDNMRPNGRALMDSYTGYLDGDAVVFRILKTQLTTQLGDLGDILAAQTDRCLISEFQDCEDWAPVQILGRLTRIVAAVSTRVFVGEELTTDEEWLKTTIDYTVQLVTCATILKHIPSVLRPVVYRFIPAYRKLQGYNNAAIRMIKPIVQARREAMEDAEFSCGNDMLQWMLNERVKKKFHDKDYVYLAQLQLQLSFAATHTTSMAVTNMLYDLVAWPEYIDVLRAEVTEQLAANSNSFRGNFVRNLYKMDSFMKESQRHNPVGYTIMGRDTCQDVTLSDGLFLPKGTFVVANLYQITHDPDIVQSDSDPNSFDGLRYYKMRNKLLKIGAGEKEVAGKHQFVSVSNSSMMFGYGKHACPGRFFASNEIKIILAKLLVAFDFETPAGVTGRYESSCCINRDKRTRISTPSSDSVCDALSRRKGPPESFDIAFAVFSNSLTAQGS</sequence>
<evidence type="ECO:0000256" key="6">
    <source>
        <dbReference type="PIRSR" id="PIRSR602401-1"/>
    </source>
</evidence>
<dbReference type="GO" id="GO:0016705">
    <property type="term" value="F:oxidoreductase activity, acting on paired donors, with incorporation or reduction of molecular oxygen"/>
    <property type="evidence" value="ECO:0007669"/>
    <property type="project" value="InterPro"/>
</dbReference>
<dbReference type="PROSITE" id="PS00086">
    <property type="entry name" value="CYTOCHROME_P450"/>
    <property type="match status" value="1"/>
</dbReference>
<evidence type="ECO:0000313" key="10">
    <source>
        <dbReference type="Proteomes" id="UP000319160"/>
    </source>
</evidence>
<dbReference type="CDD" id="cd11041">
    <property type="entry name" value="CYP503A1-like"/>
    <property type="match status" value="1"/>
</dbReference>
<keyword evidence="3 6" id="KW-0479">Metal-binding</keyword>
<comment type="cofactor">
    <cofactor evidence="1 6">
        <name>heme</name>
        <dbReference type="ChEBI" id="CHEBI:30413"/>
    </cofactor>
</comment>
<dbReference type="SUPFAM" id="SSF48264">
    <property type="entry name" value="Cytochrome P450"/>
    <property type="match status" value="1"/>
</dbReference>
<keyword evidence="8" id="KW-0812">Transmembrane</keyword>
<name>A0A553I773_9PEZI</name>
<dbReference type="GO" id="GO:0004497">
    <property type="term" value="F:monooxygenase activity"/>
    <property type="evidence" value="ECO:0007669"/>
    <property type="project" value="UniProtKB-KW"/>
</dbReference>
<dbReference type="InterPro" id="IPR002401">
    <property type="entry name" value="Cyt_P450_E_grp-I"/>
</dbReference>
<evidence type="ECO:0008006" key="11">
    <source>
        <dbReference type="Google" id="ProtNLM"/>
    </source>
</evidence>
<evidence type="ECO:0000256" key="8">
    <source>
        <dbReference type="SAM" id="Phobius"/>
    </source>
</evidence>
<accession>A0A553I773</accession>
<evidence type="ECO:0000256" key="5">
    <source>
        <dbReference type="ARBA" id="ARBA00023004"/>
    </source>
</evidence>
<keyword evidence="4 7" id="KW-0560">Oxidoreductase</keyword>
<dbReference type="InterPro" id="IPR001128">
    <property type="entry name" value="Cyt_P450"/>
</dbReference>
<feature type="transmembrane region" description="Helical" evidence="8">
    <location>
        <begin position="22"/>
        <end position="39"/>
    </location>
</feature>
<keyword evidence="8" id="KW-1133">Transmembrane helix</keyword>
<evidence type="ECO:0000256" key="7">
    <source>
        <dbReference type="RuleBase" id="RU000461"/>
    </source>
</evidence>
<keyword evidence="10" id="KW-1185">Reference proteome</keyword>
<evidence type="ECO:0000256" key="4">
    <source>
        <dbReference type="ARBA" id="ARBA00023002"/>
    </source>
</evidence>
<keyword evidence="5 6" id="KW-0408">Iron</keyword>
<comment type="caution">
    <text evidence="9">The sequence shown here is derived from an EMBL/GenBank/DDBJ whole genome shotgun (WGS) entry which is preliminary data.</text>
</comment>
<proteinExistence type="inferred from homology"/>
<comment type="similarity">
    <text evidence="2 7">Belongs to the cytochrome P450 family.</text>
</comment>
<organism evidence="9 10">
    <name type="scientific">Xylaria flabelliformis</name>
    <dbReference type="NCBI Taxonomy" id="2512241"/>
    <lineage>
        <taxon>Eukaryota</taxon>
        <taxon>Fungi</taxon>
        <taxon>Dikarya</taxon>
        <taxon>Ascomycota</taxon>
        <taxon>Pezizomycotina</taxon>
        <taxon>Sordariomycetes</taxon>
        <taxon>Xylariomycetidae</taxon>
        <taxon>Xylariales</taxon>
        <taxon>Xylariaceae</taxon>
        <taxon>Xylaria</taxon>
    </lineage>
</organism>
<dbReference type="OrthoDB" id="1844152at2759"/>
<keyword evidence="7" id="KW-0503">Monooxygenase</keyword>